<dbReference type="EC" id="2.7.4.3" evidence="5 7"/>
<evidence type="ECO:0000256" key="3">
    <source>
        <dbReference type="ARBA" id="ARBA00022741"/>
    </source>
</evidence>
<dbReference type="STRING" id="1122125.GCA_000423185_03529"/>
<keyword evidence="5 7" id="KW-0067">ATP-binding</keyword>
<dbReference type="RefSeq" id="WP_088152681.1">
    <property type="nucleotide sequence ID" value="NZ_NHON01000037.1"/>
</dbReference>
<dbReference type="NCBIfam" id="NF011104">
    <property type="entry name" value="PRK14531.1"/>
    <property type="match status" value="1"/>
</dbReference>
<dbReference type="PRINTS" id="PR00094">
    <property type="entry name" value="ADENYLTKNASE"/>
</dbReference>
<comment type="caution">
    <text evidence="8">The sequence shown here is derived from an EMBL/GenBank/DDBJ whole genome shotgun (WGS) entry which is preliminary data.</text>
</comment>
<dbReference type="GO" id="GO:0004017">
    <property type="term" value="F:AMP kinase activity"/>
    <property type="evidence" value="ECO:0007669"/>
    <property type="project" value="UniProtKB-UniRule"/>
</dbReference>
<dbReference type="GO" id="GO:0005524">
    <property type="term" value="F:ATP binding"/>
    <property type="evidence" value="ECO:0007669"/>
    <property type="project" value="UniProtKB-UniRule"/>
</dbReference>
<dbReference type="GO" id="GO:0044209">
    <property type="term" value="P:AMP salvage"/>
    <property type="evidence" value="ECO:0007669"/>
    <property type="project" value="UniProtKB-UniRule"/>
</dbReference>
<protein>
    <recommendedName>
        <fullName evidence="5 7">Adenylate kinase</fullName>
        <shortName evidence="5">AK</shortName>
        <ecNumber evidence="5 7">2.7.4.3</ecNumber>
    </recommendedName>
    <alternativeName>
        <fullName evidence="5">ATP-AMP transphosphorylase</fullName>
    </alternativeName>
    <alternativeName>
        <fullName evidence="5">ATP:AMP phosphotransferase</fullName>
    </alternativeName>
    <alternativeName>
        <fullName evidence="5">Adenylate monophosphate kinase</fullName>
    </alternativeName>
</protein>
<feature type="binding site" evidence="5">
    <location>
        <position position="146"/>
    </location>
    <ligand>
        <name>AMP</name>
        <dbReference type="ChEBI" id="CHEBI:456215"/>
    </ligand>
</feature>
<feature type="binding site" evidence="5">
    <location>
        <position position="135"/>
    </location>
    <ligand>
        <name>AMP</name>
        <dbReference type="ChEBI" id="CHEBI:456215"/>
    </ligand>
</feature>
<feature type="binding site" evidence="5">
    <location>
        <begin position="57"/>
        <end position="59"/>
    </location>
    <ligand>
        <name>AMP</name>
        <dbReference type="ChEBI" id="CHEBI:456215"/>
    </ligand>
</feature>
<comment type="similarity">
    <text evidence="5 6">Belongs to the adenylate kinase family.</text>
</comment>
<dbReference type="CDD" id="cd01428">
    <property type="entry name" value="ADK"/>
    <property type="match status" value="1"/>
</dbReference>
<comment type="caution">
    <text evidence="5">Lacks conserved residue(s) required for the propagation of feature annotation.</text>
</comment>
<evidence type="ECO:0000256" key="4">
    <source>
        <dbReference type="ARBA" id="ARBA00022777"/>
    </source>
</evidence>
<evidence type="ECO:0000256" key="1">
    <source>
        <dbReference type="ARBA" id="ARBA00022679"/>
    </source>
</evidence>
<evidence type="ECO:0000256" key="5">
    <source>
        <dbReference type="HAMAP-Rule" id="MF_00235"/>
    </source>
</evidence>
<dbReference type="EMBL" id="NHON01000037">
    <property type="protein sequence ID" value="OWJ65447.1"/>
    <property type="molecule type" value="Genomic_DNA"/>
</dbReference>
<dbReference type="Gene3D" id="3.40.50.300">
    <property type="entry name" value="P-loop containing nucleotide triphosphate hydrolases"/>
    <property type="match status" value="1"/>
</dbReference>
<comment type="subunit">
    <text evidence="5 7">Monomer.</text>
</comment>
<evidence type="ECO:0000256" key="7">
    <source>
        <dbReference type="RuleBase" id="RU003331"/>
    </source>
</evidence>
<proteinExistence type="inferred from homology"/>
<dbReference type="InterPro" id="IPR000850">
    <property type="entry name" value="Adenylat/UMP-CMP_kin"/>
</dbReference>
<comment type="domain">
    <text evidence="5">Consists of three domains, a large central CORE domain and two small peripheral domains, NMPbind and LID, which undergo movements during catalysis. The LID domain closes over the site of phosphoryl transfer upon ATP binding. Assembling and dissambling the active center during each catalytic cycle provides an effective means to prevent ATP hydrolysis.</text>
</comment>
<dbReference type="InterPro" id="IPR027417">
    <property type="entry name" value="P-loop_NTPase"/>
</dbReference>
<feature type="region of interest" description="NMP" evidence="5">
    <location>
        <begin position="30"/>
        <end position="59"/>
    </location>
</feature>
<evidence type="ECO:0000313" key="9">
    <source>
        <dbReference type="Proteomes" id="UP000196655"/>
    </source>
</evidence>
<dbReference type="OrthoDB" id="9805030at2"/>
<dbReference type="AlphaFoldDB" id="A0A211ZK50"/>
<accession>A0A211ZK50</accession>
<reference evidence="9" key="1">
    <citation type="submission" date="2017-05" db="EMBL/GenBank/DDBJ databases">
        <authorList>
            <person name="Macchi M."/>
            <person name="Festa S."/>
            <person name="Coppotelli B.M."/>
            <person name="Morelli I.S."/>
        </authorList>
    </citation>
    <scope>NUCLEOTIDE SEQUENCE [LARGE SCALE GENOMIC DNA]</scope>
    <source>
        <strain evidence="9">I</strain>
    </source>
</reference>
<keyword evidence="5" id="KW-0963">Cytoplasm</keyword>
<dbReference type="PANTHER" id="PTHR23359">
    <property type="entry name" value="NUCLEOTIDE KINASE"/>
    <property type="match status" value="1"/>
</dbReference>
<dbReference type="InterPro" id="IPR033690">
    <property type="entry name" value="Adenylat_kinase_CS"/>
</dbReference>
<evidence type="ECO:0000256" key="2">
    <source>
        <dbReference type="ARBA" id="ARBA00022727"/>
    </source>
</evidence>
<feature type="binding site" evidence="5">
    <location>
        <position position="174"/>
    </location>
    <ligand>
        <name>ATP</name>
        <dbReference type="ChEBI" id="CHEBI:30616"/>
    </ligand>
</feature>
<dbReference type="PROSITE" id="PS00113">
    <property type="entry name" value="ADENYLATE_KINASE"/>
    <property type="match status" value="1"/>
</dbReference>
<comment type="catalytic activity">
    <reaction evidence="5 7">
        <text>AMP + ATP = 2 ADP</text>
        <dbReference type="Rhea" id="RHEA:12973"/>
        <dbReference type="ChEBI" id="CHEBI:30616"/>
        <dbReference type="ChEBI" id="CHEBI:456215"/>
        <dbReference type="ChEBI" id="CHEBI:456216"/>
        <dbReference type="EC" id="2.7.4.3"/>
    </reaction>
</comment>
<evidence type="ECO:0000256" key="6">
    <source>
        <dbReference type="RuleBase" id="RU003330"/>
    </source>
</evidence>
<feature type="binding site" evidence="5">
    <location>
        <position position="92"/>
    </location>
    <ligand>
        <name>AMP</name>
        <dbReference type="ChEBI" id="CHEBI:456215"/>
    </ligand>
</feature>
<evidence type="ECO:0000313" key="8">
    <source>
        <dbReference type="EMBL" id="OWJ65447.1"/>
    </source>
</evidence>
<dbReference type="Proteomes" id="UP000196655">
    <property type="component" value="Unassembled WGS sequence"/>
</dbReference>
<dbReference type="NCBIfam" id="NF011105">
    <property type="entry name" value="PRK14532.1"/>
    <property type="match status" value="1"/>
</dbReference>
<keyword evidence="4 5" id="KW-0418">Kinase</keyword>
<comment type="function">
    <text evidence="5">Catalyzes the reversible transfer of the terminal phosphate group between ATP and AMP. Plays an important role in cellular energy homeostasis and in adenine nucleotide metabolism.</text>
</comment>
<dbReference type="NCBIfam" id="NF001381">
    <property type="entry name" value="PRK00279.1-3"/>
    <property type="match status" value="1"/>
</dbReference>
<keyword evidence="1 5" id="KW-0808">Transferase</keyword>
<dbReference type="NCBIfam" id="NF011100">
    <property type="entry name" value="PRK14527.1"/>
    <property type="match status" value="1"/>
</dbReference>
<keyword evidence="9" id="KW-1185">Reference proteome</keyword>
<dbReference type="UniPathway" id="UPA00588">
    <property type="reaction ID" value="UER00649"/>
</dbReference>
<sequence>MNLILLGPPGAGKGTQAKRLEDRYGLKQLSTGDMLRAAIAEGTPLGRQVKEILDRGDLVTDEIMLDMIAERIAQPDCDRGFILDGFPRTVRQAEGLDETLARHGKALAVVIEMKVDEAALFARVANRAAQSTEKRSDDTEETLRKRLGVYREQTAPIIPYYRGKGLLKSVDGMADMDTVTRQIETILGFQPANAPAS</sequence>
<keyword evidence="3 5" id="KW-0547">Nucleotide-binding</keyword>
<keyword evidence="2 5" id="KW-0545">Nucleotide biosynthesis</keyword>
<gene>
    <name evidence="5" type="primary">adk</name>
    <name evidence="8" type="ORF">BWR60_19405</name>
</gene>
<comment type="pathway">
    <text evidence="5">Purine metabolism; AMP biosynthesis via salvage pathway; AMP from ADP: step 1/1.</text>
</comment>
<comment type="subcellular location">
    <subcellularLocation>
        <location evidence="5 7">Cytoplasm</location>
    </subcellularLocation>
</comment>
<dbReference type="GO" id="GO:0005737">
    <property type="term" value="C:cytoplasm"/>
    <property type="evidence" value="ECO:0007669"/>
    <property type="project" value="UniProtKB-SubCell"/>
</dbReference>
<feature type="binding site" evidence="5">
    <location>
        <position position="36"/>
    </location>
    <ligand>
        <name>AMP</name>
        <dbReference type="ChEBI" id="CHEBI:456215"/>
    </ligand>
</feature>
<feature type="binding site" evidence="5">
    <location>
        <begin position="85"/>
        <end position="88"/>
    </location>
    <ligand>
        <name>AMP</name>
        <dbReference type="ChEBI" id="CHEBI:456215"/>
    </ligand>
</feature>
<dbReference type="Pfam" id="PF00406">
    <property type="entry name" value="ADK"/>
    <property type="match status" value="1"/>
</dbReference>
<feature type="binding site" evidence="5">
    <location>
        <position position="31"/>
    </location>
    <ligand>
        <name>AMP</name>
        <dbReference type="ChEBI" id="CHEBI:456215"/>
    </ligand>
</feature>
<dbReference type="SUPFAM" id="SSF52540">
    <property type="entry name" value="P-loop containing nucleoside triphosphate hydrolases"/>
    <property type="match status" value="1"/>
</dbReference>
<dbReference type="HAMAP" id="MF_00235">
    <property type="entry name" value="Adenylate_kinase_Adk"/>
    <property type="match status" value="1"/>
</dbReference>
<name>A0A211ZK50_9PROT</name>
<organism evidence="8 9">
    <name type="scientific">Inquilinus limosus</name>
    <dbReference type="NCBI Taxonomy" id="171674"/>
    <lineage>
        <taxon>Bacteria</taxon>
        <taxon>Pseudomonadati</taxon>
        <taxon>Pseudomonadota</taxon>
        <taxon>Alphaproteobacteria</taxon>
        <taxon>Rhodospirillales</taxon>
        <taxon>Rhodospirillaceae</taxon>
        <taxon>Inquilinus</taxon>
    </lineage>
</organism>
<feature type="binding site" evidence="5">
    <location>
        <position position="127"/>
    </location>
    <ligand>
        <name>ATP</name>
        <dbReference type="ChEBI" id="CHEBI:30616"/>
    </ligand>
</feature>
<feature type="binding site" evidence="5">
    <location>
        <begin position="10"/>
        <end position="15"/>
    </location>
    <ligand>
        <name>ATP</name>
        <dbReference type="ChEBI" id="CHEBI:30616"/>
    </ligand>
</feature>